<dbReference type="GO" id="GO:0090374">
    <property type="term" value="P:oligopeptide export from mitochondrion"/>
    <property type="evidence" value="ECO:0007669"/>
    <property type="project" value="TreeGrafter"/>
</dbReference>
<evidence type="ECO:0000256" key="5">
    <source>
        <dbReference type="ARBA" id="ARBA00022989"/>
    </source>
</evidence>
<keyword evidence="4" id="KW-0067">ATP-binding</keyword>
<dbReference type="PROSITE" id="PS00211">
    <property type="entry name" value="ABC_TRANSPORTER_1"/>
    <property type="match status" value="1"/>
</dbReference>
<dbReference type="GO" id="GO:0005743">
    <property type="term" value="C:mitochondrial inner membrane"/>
    <property type="evidence" value="ECO:0007669"/>
    <property type="project" value="TreeGrafter"/>
</dbReference>
<feature type="transmembrane region" description="Helical" evidence="8">
    <location>
        <begin position="1057"/>
        <end position="1078"/>
    </location>
</feature>
<dbReference type="CDD" id="cd18578">
    <property type="entry name" value="ABC_6TM_Pgp_ABCB1_D2_like"/>
    <property type="match status" value="1"/>
</dbReference>
<dbReference type="GO" id="GO:0015421">
    <property type="term" value="F:ABC-type oligopeptide transporter activity"/>
    <property type="evidence" value="ECO:0007669"/>
    <property type="project" value="TreeGrafter"/>
</dbReference>
<dbReference type="SUPFAM" id="SSF52540">
    <property type="entry name" value="P-loop containing nucleoside triphosphate hydrolases"/>
    <property type="match status" value="2"/>
</dbReference>
<dbReference type="InterPro" id="IPR003593">
    <property type="entry name" value="AAA+_ATPase"/>
</dbReference>
<feature type="domain" description="ABC transporter" evidence="9">
    <location>
        <begin position="372"/>
        <end position="611"/>
    </location>
</feature>
<feature type="transmembrane region" description="Helical" evidence="8">
    <location>
        <begin position="194"/>
        <end position="212"/>
    </location>
</feature>
<dbReference type="Gene3D" id="1.20.1560.10">
    <property type="entry name" value="ABC transporter type 1, transmembrane domain"/>
    <property type="match status" value="2"/>
</dbReference>
<dbReference type="Gene3D" id="3.40.50.300">
    <property type="entry name" value="P-loop containing nucleotide triphosphate hydrolases"/>
    <property type="match status" value="2"/>
</dbReference>
<evidence type="ECO:0000259" key="10">
    <source>
        <dbReference type="PROSITE" id="PS50929"/>
    </source>
</evidence>
<dbReference type="FunFam" id="3.40.50.300:FF:001471">
    <property type="entry name" value="P-loop containing nucleoside triphosphate hydrolase protein"/>
    <property type="match status" value="1"/>
</dbReference>
<feature type="transmembrane region" description="Helical" evidence="8">
    <location>
        <begin position="278"/>
        <end position="296"/>
    </location>
</feature>
<dbReference type="SUPFAM" id="SSF90123">
    <property type="entry name" value="ABC transporter transmembrane region"/>
    <property type="match status" value="2"/>
</dbReference>
<dbReference type="FunFam" id="3.40.50.300:FF:003218">
    <property type="entry name" value="ABC a-pheromone efflux pump AtrD"/>
    <property type="match status" value="1"/>
</dbReference>
<dbReference type="GO" id="GO:0016887">
    <property type="term" value="F:ATP hydrolysis activity"/>
    <property type="evidence" value="ECO:0007669"/>
    <property type="project" value="InterPro"/>
</dbReference>
<evidence type="ECO:0000256" key="4">
    <source>
        <dbReference type="ARBA" id="ARBA00022840"/>
    </source>
</evidence>
<dbReference type="CDD" id="cd18577">
    <property type="entry name" value="ABC_6TM_Pgp_ABCB1_D1_like"/>
    <property type="match status" value="1"/>
</dbReference>
<dbReference type="InterPro" id="IPR003439">
    <property type="entry name" value="ABC_transporter-like_ATP-bd"/>
</dbReference>
<comment type="subcellular location">
    <subcellularLocation>
        <location evidence="1">Membrane</location>
        <topology evidence="1">Multi-pass membrane protein</topology>
    </subcellularLocation>
</comment>
<evidence type="ECO:0000256" key="2">
    <source>
        <dbReference type="ARBA" id="ARBA00022692"/>
    </source>
</evidence>
<dbReference type="Proteomes" id="UP001220324">
    <property type="component" value="Unassembled WGS sequence"/>
</dbReference>
<evidence type="ECO:0000256" key="7">
    <source>
        <dbReference type="SAM" id="MobiDB-lite"/>
    </source>
</evidence>
<evidence type="ECO:0000256" key="8">
    <source>
        <dbReference type="SAM" id="Phobius"/>
    </source>
</evidence>
<dbReference type="InterPro" id="IPR017871">
    <property type="entry name" value="ABC_transporter-like_CS"/>
</dbReference>
<comment type="caution">
    <text evidence="11">The sequence shown here is derived from an EMBL/GenBank/DDBJ whole genome shotgun (WGS) entry which is preliminary data.</text>
</comment>
<feature type="domain" description="ABC transmembrane type-1" evidence="10">
    <location>
        <begin position="43"/>
        <end position="335"/>
    </location>
</feature>
<keyword evidence="2 8" id="KW-0812">Transmembrane</keyword>
<gene>
    <name evidence="11" type="ORF">N7494_009020</name>
</gene>
<keyword evidence="12" id="KW-1185">Reference proteome</keyword>
<evidence type="ECO:0000256" key="1">
    <source>
        <dbReference type="ARBA" id="ARBA00004141"/>
    </source>
</evidence>
<dbReference type="InterPro" id="IPR036640">
    <property type="entry name" value="ABC1_TM_sf"/>
</dbReference>
<proteinExistence type="predicted"/>
<dbReference type="GO" id="GO:0005524">
    <property type="term" value="F:ATP binding"/>
    <property type="evidence" value="ECO:0007669"/>
    <property type="project" value="UniProtKB-KW"/>
</dbReference>
<feature type="region of interest" description="Disordered" evidence="7">
    <location>
        <begin position="1"/>
        <end position="20"/>
    </location>
</feature>
<dbReference type="InterPro" id="IPR039421">
    <property type="entry name" value="Type_1_exporter"/>
</dbReference>
<feature type="transmembrane region" description="Helical" evidence="8">
    <location>
        <begin position="41"/>
        <end position="67"/>
    </location>
</feature>
<feature type="transmembrane region" description="Helical" evidence="8">
    <location>
        <begin position="87"/>
        <end position="115"/>
    </location>
</feature>
<feature type="transmembrane region" description="Helical" evidence="8">
    <location>
        <begin position="916"/>
        <end position="939"/>
    </location>
</feature>
<dbReference type="InterPro" id="IPR027417">
    <property type="entry name" value="P-loop_NTPase"/>
</dbReference>
<evidence type="ECO:0000256" key="3">
    <source>
        <dbReference type="ARBA" id="ARBA00022741"/>
    </source>
</evidence>
<dbReference type="InterPro" id="IPR011527">
    <property type="entry name" value="ABC1_TM_dom"/>
</dbReference>
<evidence type="ECO:0000256" key="6">
    <source>
        <dbReference type="ARBA" id="ARBA00023136"/>
    </source>
</evidence>
<feature type="transmembrane region" description="Helical" evidence="8">
    <location>
        <begin position="796"/>
        <end position="819"/>
    </location>
</feature>
<reference evidence="11 12" key="1">
    <citation type="journal article" date="2023" name="IMA Fungus">
        <title>Comparative genomic study of the Penicillium genus elucidates a diverse pangenome and 15 lateral gene transfer events.</title>
        <authorList>
            <person name="Petersen C."/>
            <person name="Sorensen T."/>
            <person name="Nielsen M.R."/>
            <person name="Sondergaard T.E."/>
            <person name="Sorensen J.L."/>
            <person name="Fitzpatrick D.A."/>
            <person name="Frisvad J.C."/>
            <person name="Nielsen K.L."/>
        </authorList>
    </citation>
    <scope>NUCLEOTIDE SEQUENCE [LARGE SCALE GENOMIC DNA]</scope>
    <source>
        <strain evidence="11 12">IBT 35679</strain>
    </source>
</reference>
<evidence type="ECO:0000313" key="11">
    <source>
        <dbReference type="EMBL" id="KAJ5532468.1"/>
    </source>
</evidence>
<dbReference type="Pfam" id="PF00664">
    <property type="entry name" value="ABC_membrane"/>
    <property type="match status" value="2"/>
</dbReference>
<feature type="transmembrane region" description="Helical" evidence="8">
    <location>
        <begin position="168"/>
        <end position="188"/>
    </location>
</feature>
<feature type="transmembrane region" description="Helical" evidence="8">
    <location>
        <begin position="1019"/>
        <end position="1045"/>
    </location>
</feature>
<evidence type="ECO:0008006" key="13">
    <source>
        <dbReference type="Google" id="ProtNLM"/>
    </source>
</evidence>
<feature type="domain" description="ABC transmembrane type-1" evidence="10">
    <location>
        <begin position="799"/>
        <end position="1083"/>
    </location>
</feature>
<dbReference type="PANTHER" id="PTHR43394:SF15">
    <property type="entry name" value="ALPHA-FACTOR-TRANSPORTING ATPASE"/>
    <property type="match status" value="1"/>
</dbReference>
<dbReference type="Pfam" id="PF00005">
    <property type="entry name" value="ABC_tran"/>
    <property type="match status" value="2"/>
</dbReference>
<protein>
    <recommendedName>
        <fullName evidence="13">ABC a-pheromone efflux pump AtrD</fullName>
    </recommendedName>
</protein>
<dbReference type="PROSITE" id="PS50929">
    <property type="entry name" value="ABC_TM1F"/>
    <property type="match status" value="2"/>
</dbReference>
<evidence type="ECO:0000259" key="9">
    <source>
        <dbReference type="PROSITE" id="PS50893"/>
    </source>
</evidence>
<sequence>MPHNHTTNDQDGDSEQNEPGPRLVTSWKTLFSFTSRKHLPVLITGSIFALFAGCVTPILAVLLGNVFDAFTSFGAGQADADTLRSKIATNCLGMVGLGAAGWFLNGAYFMIFVAFGEFQAASIRRKVFQELLKRDIEWFEAQREGSGAFLSGIQAHIHDLQMATSQPLGLLLQYACRSVASLILALAISWRLSLVTLAGIPIFSALIAYLSTRMNSSISAQQTELTYASKIANSAISSIDTVKCLNSQAFEWQSFASRIEQSAIHYLRQARLNSFQIALIRWMMFGMFVQGFWYGSNLARAGILSSGDVITTFWACTTAAQSIEQVLPQMIVMEKGKVASTILKKLMQKSVEDDCHSEIKGTVYPRRCDGDIEVNSVSFCYPSQPDTCVLSSSTFFFPAGDTTFVIGKSGSGKSTLGQLIMRFYSPTSGDILIDGHKVDSLSIKWIRNNITLLEQKSILFNDSVLQNMKFGHLASELMSGTDIEESIELAMLGNMIEGLPRGIDTSVGPGGSFLSGGQRQRVAIARAKLRDTPILILDEPTSALDNTNRVAIMKAIRQWRQGKTTIIITHDMSQILEDDFVYILEHGSITHSGFRKQLDNRAGCEKYFPPAMRLGGEKEDLGIESDKTEHISVGVSTLGSLRMPKRVRHNRNSSWAQHHLPPGFRSSTYGMAVQRHSFHANAVSDGAGGSEELQSMSYLPFSSSTPDLISPLSHTYGEITGKDIEMVAMTSPRTEMDNPVQYVSPSSIQYLAPKYANRLSHRRKPSKPKAEKKGDVPSLAQILGTIIPSLNTKQRLILLVGVLSAFAHASATPVFSYCLSQLIGTFYASKDSANLARKWSLVVLGVSCGDGLSSFFMHYFLEFCAEAWLDTLRGKAFERILGQPKAWFEKDGHGSSRLASYLDQNGEDMRNLLGRFAGFVIVAAAIMSMAVIWSLVVCWKLTVVALATGPFIYAITRGFEGTNGVWERRCNEASGVATDIFTETFSEIRTVRSLTLEGHFSKKHSNVVTSCLKVGLKRAIYTGLLFGMVESTVMFACALIFYYGAALAAHEFAVDDVVQVFSLLLFSIGYAAQILSWIPQINTSRDIATRLIELSNLPKFGSHEYRGSLIVSNLTPIKLTNVFFRYPSRPDTMVLKNVSMRISQNTCTAIVGRSGSGKSTIASLLLALYVCPGSRSGEPTITLGGEDISRLHVPTLRSQIAIVSQQPTIFPGTIYANISYGIELQSPMTSMDSVRAAARGAGIDDFITSLPRGYWTVIGDGGIGLSGGQKQRIVIARALLRHPQVLILDEATSGLDPAGAEIVRQTIQHLVSVRADLTVIIITHAKEMIEIADHVIVLDQGVVVEDGPYQVLAQRMGGRLYELISDPEHGA</sequence>
<dbReference type="PANTHER" id="PTHR43394">
    <property type="entry name" value="ATP-DEPENDENT PERMEASE MDL1, MITOCHONDRIAL"/>
    <property type="match status" value="1"/>
</dbReference>
<feature type="domain" description="ABC transporter" evidence="9">
    <location>
        <begin position="1117"/>
        <end position="1365"/>
    </location>
</feature>
<keyword evidence="3" id="KW-0547">Nucleotide-binding</keyword>
<accession>A0AAD6CRV6</accession>
<organism evidence="11 12">
    <name type="scientific">Penicillium frequentans</name>
    <dbReference type="NCBI Taxonomy" id="3151616"/>
    <lineage>
        <taxon>Eukaryota</taxon>
        <taxon>Fungi</taxon>
        <taxon>Dikarya</taxon>
        <taxon>Ascomycota</taxon>
        <taxon>Pezizomycotina</taxon>
        <taxon>Eurotiomycetes</taxon>
        <taxon>Eurotiomycetidae</taxon>
        <taxon>Eurotiales</taxon>
        <taxon>Aspergillaceae</taxon>
        <taxon>Penicillium</taxon>
    </lineage>
</organism>
<name>A0AAD6CRV6_9EURO</name>
<dbReference type="SMART" id="SM00382">
    <property type="entry name" value="AAA"/>
    <property type="match status" value="2"/>
</dbReference>
<keyword evidence="5 8" id="KW-1133">Transmembrane helix</keyword>
<keyword evidence="6 8" id="KW-0472">Membrane</keyword>
<feature type="transmembrane region" description="Helical" evidence="8">
    <location>
        <begin position="839"/>
        <end position="861"/>
    </location>
</feature>
<dbReference type="PROSITE" id="PS50893">
    <property type="entry name" value="ABC_TRANSPORTER_2"/>
    <property type="match status" value="2"/>
</dbReference>
<dbReference type="EMBL" id="JAQIZZ010000007">
    <property type="protein sequence ID" value="KAJ5532468.1"/>
    <property type="molecule type" value="Genomic_DNA"/>
</dbReference>
<evidence type="ECO:0000313" key="12">
    <source>
        <dbReference type="Proteomes" id="UP001220324"/>
    </source>
</evidence>